<protein>
    <recommendedName>
        <fullName evidence="7">C2H2-type domain-containing protein</fullName>
    </recommendedName>
</protein>
<dbReference type="SMART" id="SM00355">
    <property type="entry name" value="ZnF_C2H2"/>
    <property type="match status" value="2"/>
</dbReference>
<dbReference type="InterPro" id="IPR036236">
    <property type="entry name" value="Znf_C2H2_sf"/>
</dbReference>
<feature type="region of interest" description="Disordered" evidence="6">
    <location>
        <begin position="293"/>
        <end position="314"/>
    </location>
</feature>
<gene>
    <name evidence="8" type="ORF">HPULCUR_010014</name>
</gene>
<reference evidence="8 9" key="1">
    <citation type="submission" date="2024-04" db="EMBL/GenBank/DDBJ databases">
        <title>genome sequences of Mucor flavus KT1a and Helicostylum pulchrum KT1b strains isolation_sourced from the surface of a dry-aged beef.</title>
        <authorList>
            <person name="Toyotome T."/>
            <person name="Hosono M."/>
            <person name="Torimaru M."/>
            <person name="Fukuda K."/>
            <person name="Mikami N."/>
        </authorList>
    </citation>
    <scope>NUCLEOTIDE SEQUENCE [LARGE SCALE GENOMIC DNA]</scope>
    <source>
        <strain evidence="8 9">KT1b</strain>
    </source>
</reference>
<feature type="domain" description="C2H2-type" evidence="7">
    <location>
        <begin position="246"/>
        <end position="276"/>
    </location>
</feature>
<name>A0ABP9YC44_9FUNG</name>
<evidence type="ECO:0000256" key="4">
    <source>
        <dbReference type="ARBA" id="ARBA00022833"/>
    </source>
</evidence>
<feature type="domain" description="C2H2-type" evidence="7">
    <location>
        <begin position="205"/>
        <end position="235"/>
    </location>
</feature>
<dbReference type="PROSITE" id="PS00028">
    <property type="entry name" value="ZINC_FINGER_C2H2_1"/>
    <property type="match status" value="2"/>
</dbReference>
<dbReference type="EMBL" id="BAABUJ010000035">
    <property type="protein sequence ID" value="GAA5804516.1"/>
    <property type="molecule type" value="Genomic_DNA"/>
</dbReference>
<keyword evidence="1" id="KW-0479">Metal-binding</keyword>
<evidence type="ECO:0000259" key="7">
    <source>
        <dbReference type="PROSITE" id="PS50157"/>
    </source>
</evidence>
<dbReference type="Proteomes" id="UP001476247">
    <property type="component" value="Unassembled WGS sequence"/>
</dbReference>
<evidence type="ECO:0000313" key="9">
    <source>
        <dbReference type="Proteomes" id="UP001476247"/>
    </source>
</evidence>
<dbReference type="InterPro" id="IPR013087">
    <property type="entry name" value="Znf_C2H2_type"/>
</dbReference>
<dbReference type="PANTHER" id="PTHR23057:SF0">
    <property type="entry name" value="JUXTAPOSED WITH ANOTHER ZINC FINGER PROTEIN 1"/>
    <property type="match status" value="1"/>
</dbReference>
<accession>A0ABP9YC44</accession>
<evidence type="ECO:0000256" key="5">
    <source>
        <dbReference type="PROSITE-ProRule" id="PRU00042"/>
    </source>
</evidence>
<evidence type="ECO:0000256" key="2">
    <source>
        <dbReference type="ARBA" id="ARBA00022737"/>
    </source>
</evidence>
<keyword evidence="9" id="KW-1185">Reference proteome</keyword>
<proteinExistence type="predicted"/>
<dbReference type="SUPFAM" id="SSF57667">
    <property type="entry name" value="beta-beta-alpha zinc fingers"/>
    <property type="match status" value="1"/>
</dbReference>
<evidence type="ECO:0000256" key="6">
    <source>
        <dbReference type="SAM" id="MobiDB-lite"/>
    </source>
</evidence>
<dbReference type="InterPro" id="IPR051580">
    <property type="entry name" value="ZnF-Chromatin_assoc"/>
</dbReference>
<evidence type="ECO:0000256" key="3">
    <source>
        <dbReference type="ARBA" id="ARBA00022771"/>
    </source>
</evidence>
<dbReference type="PANTHER" id="PTHR23057">
    <property type="entry name" value="JUXTAPOSED WITH ANOTHER ZINC FINGER PROTEIN 1"/>
    <property type="match status" value="1"/>
</dbReference>
<dbReference type="PROSITE" id="PS50157">
    <property type="entry name" value="ZINC_FINGER_C2H2_2"/>
    <property type="match status" value="2"/>
</dbReference>
<evidence type="ECO:0000313" key="8">
    <source>
        <dbReference type="EMBL" id="GAA5804516.1"/>
    </source>
</evidence>
<keyword evidence="4" id="KW-0862">Zinc</keyword>
<organism evidence="8 9">
    <name type="scientific">Helicostylum pulchrum</name>
    <dbReference type="NCBI Taxonomy" id="562976"/>
    <lineage>
        <taxon>Eukaryota</taxon>
        <taxon>Fungi</taxon>
        <taxon>Fungi incertae sedis</taxon>
        <taxon>Mucoromycota</taxon>
        <taxon>Mucoromycotina</taxon>
        <taxon>Mucoromycetes</taxon>
        <taxon>Mucorales</taxon>
        <taxon>Mucorineae</taxon>
        <taxon>Mucoraceae</taxon>
        <taxon>Helicostylum</taxon>
    </lineage>
</organism>
<sequence>MSMLDIADCVSSPFLKSIAGLQNTELIASPSPYSKLDSFDQKQELEKEFCRDFSCCGLNLGNLHQLLEHYEEYHLTRSGNSSEDEERDQNSSICSFTEDDNSLLQQPMHLAQLASCTSTKAHLTKSDLNMLENAQKYASKQSVQTLDSIVDGLKTPSLSPSESGCHDDQLYEDDVSDSSCASWIRKANMIISSNSSCEDQSDKPYRCHIEECDKAYKNANGLKYHRLHGHCSPNDGSDILDASKPYTCSLGTCRKRYKNLNGLKYHIEHTHMTKLQNLSSDMFVKADAKRRKRRLSSSSSSSSSILSFESAYAS</sequence>
<keyword evidence="3 5" id="KW-0863">Zinc-finger</keyword>
<evidence type="ECO:0000256" key="1">
    <source>
        <dbReference type="ARBA" id="ARBA00022723"/>
    </source>
</evidence>
<dbReference type="Gene3D" id="3.30.160.60">
    <property type="entry name" value="Classic Zinc Finger"/>
    <property type="match status" value="1"/>
</dbReference>
<comment type="caution">
    <text evidence="8">The sequence shown here is derived from an EMBL/GenBank/DDBJ whole genome shotgun (WGS) entry which is preliminary data.</text>
</comment>
<keyword evidence="2" id="KW-0677">Repeat</keyword>